<accession>A0ABS8UFK0</accession>
<organism evidence="2 3">
    <name type="scientific">Luteimonas fraxinea</name>
    <dbReference type="NCBI Taxonomy" id="2901869"/>
    <lineage>
        <taxon>Bacteria</taxon>
        <taxon>Pseudomonadati</taxon>
        <taxon>Pseudomonadota</taxon>
        <taxon>Gammaproteobacteria</taxon>
        <taxon>Lysobacterales</taxon>
        <taxon>Lysobacteraceae</taxon>
        <taxon>Luteimonas</taxon>
    </lineage>
</organism>
<evidence type="ECO:0000259" key="1">
    <source>
        <dbReference type="Pfam" id="PF18593"/>
    </source>
</evidence>
<dbReference type="InterPro" id="IPR041129">
    <property type="entry name" value="CdiI_2"/>
</dbReference>
<comment type="caution">
    <text evidence="2">The sequence shown here is derived from an EMBL/GenBank/DDBJ whole genome shotgun (WGS) entry which is preliminary data.</text>
</comment>
<name>A0ABS8UFK0_9GAMM</name>
<dbReference type="RefSeq" id="WP_232137548.1">
    <property type="nucleotide sequence ID" value="NZ_CP089507.1"/>
</dbReference>
<dbReference type="Proteomes" id="UP001430360">
    <property type="component" value="Unassembled WGS sequence"/>
</dbReference>
<evidence type="ECO:0000313" key="2">
    <source>
        <dbReference type="EMBL" id="MCD9098286.1"/>
    </source>
</evidence>
<dbReference type="EMBL" id="JAJQKU010000005">
    <property type="protein sequence ID" value="MCD9098286.1"/>
    <property type="molecule type" value="Genomic_DNA"/>
</dbReference>
<proteinExistence type="predicted"/>
<reference evidence="2" key="1">
    <citation type="submission" date="2021-12" db="EMBL/GenBank/DDBJ databases">
        <authorList>
            <person name="Ulrich A."/>
        </authorList>
    </citation>
    <scope>NUCLEOTIDE SEQUENCE</scope>
    <source>
        <strain evidence="2">A1P009</strain>
    </source>
</reference>
<dbReference type="Pfam" id="PF18593">
    <property type="entry name" value="CdiI_2"/>
    <property type="match status" value="1"/>
</dbReference>
<sequence>MSAYPTLENFLAAYFHQDWAVEHDTPEAVIAYYRGSEAPEQVSRARAEAEALLGEGLDEDALGERIAALGSEYDPTRDGATWRGWLQRLAQDLGADRTDAD</sequence>
<reference evidence="2" key="2">
    <citation type="journal article" date="2022" name="Syst. Appl. Microbiol.">
        <title>Physiological and genomic characterisation of Luteimonas fraxinea sp. nov., a bacterial species associated with trees tolerant to ash dieback.</title>
        <authorList>
            <person name="Ulrich K."/>
            <person name="Becker R."/>
            <person name="Behrendt U."/>
            <person name="Kube M."/>
            <person name="Schneck V."/>
            <person name="Ulrich A."/>
        </authorList>
    </citation>
    <scope>NUCLEOTIDE SEQUENCE</scope>
    <source>
        <strain evidence="2">A1P009</strain>
    </source>
</reference>
<protein>
    <recommendedName>
        <fullName evidence="1">CdiI immunity protein domain-containing protein</fullName>
    </recommendedName>
</protein>
<feature type="domain" description="CdiI immunity protein" evidence="1">
    <location>
        <begin position="4"/>
        <end position="93"/>
    </location>
</feature>
<gene>
    <name evidence="2" type="ORF">LTT95_15195</name>
</gene>
<keyword evidence="3" id="KW-1185">Reference proteome</keyword>
<evidence type="ECO:0000313" key="3">
    <source>
        <dbReference type="Proteomes" id="UP001430360"/>
    </source>
</evidence>